<dbReference type="STRING" id="35608.A0A2U1MMG7"/>
<name>A0A2U1MMG7_ARTAN</name>
<dbReference type="AlphaFoldDB" id="A0A2U1MMG7"/>
<sequence>MHAYAVSGDNIFAPVERELDILDYDDARYYCSGSDVFLDCWPLMTIAIKVVDTALKGKKFSSWQADCN</sequence>
<dbReference type="OrthoDB" id="19606at2759"/>
<protein>
    <submittedName>
        <fullName evidence="2">DNA primase small subunit</fullName>
    </submittedName>
</protein>
<proteinExistence type="inferred from homology"/>
<evidence type="ECO:0000313" key="2">
    <source>
        <dbReference type="EMBL" id="PWA62460.1"/>
    </source>
</evidence>
<keyword evidence="3" id="KW-1185">Reference proteome</keyword>
<reference evidence="2 3" key="1">
    <citation type="journal article" date="2018" name="Mol. Plant">
        <title>The genome of Artemisia annua provides insight into the evolution of Asteraceae family and artemisinin biosynthesis.</title>
        <authorList>
            <person name="Shen Q."/>
            <person name="Zhang L."/>
            <person name="Liao Z."/>
            <person name="Wang S."/>
            <person name="Yan T."/>
            <person name="Shi P."/>
            <person name="Liu M."/>
            <person name="Fu X."/>
            <person name="Pan Q."/>
            <person name="Wang Y."/>
            <person name="Lv Z."/>
            <person name="Lu X."/>
            <person name="Zhang F."/>
            <person name="Jiang W."/>
            <person name="Ma Y."/>
            <person name="Chen M."/>
            <person name="Hao X."/>
            <person name="Li L."/>
            <person name="Tang Y."/>
            <person name="Lv G."/>
            <person name="Zhou Y."/>
            <person name="Sun X."/>
            <person name="Brodelius P.E."/>
            <person name="Rose J.K.C."/>
            <person name="Tang K."/>
        </authorList>
    </citation>
    <scope>NUCLEOTIDE SEQUENCE [LARGE SCALE GENOMIC DNA]</scope>
    <source>
        <strain evidence="3">cv. Huhao1</strain>
        <tissue evidence="2">Leaf</tissue>
    </source>
</reference>
<comment type="similarity">
    <text evidence="1">Belongs to the eukaryotic-type primase small subunit family.</text>
</comment>
<dbReference type="Gene3D" id="3.90.920.10">
    <property type="entry name" value="DNA primase, PRIM domain"/>
    <property type="match status" value="1"/>
</dbReference>
<dbReference type="PANTHER" id="PTHR10536">
    <property type="entry name" value="DNA PRIMASE SMALL SUBUNIT"/>
    <property type="match status" value="1"/>
</dbReference>
<evidence type="ECO:0000313" key="3">
    <source>
        <dbReference type="Proteomes" id="UP000245207"/>
    </source>
</evidence>
<dbReference type="EMBL" id="PKPP01004866">
    <property type="protein sequence ID" value="PWA62460.1"/>
    <property type="molecule type" value="Genomic_DNA"/>
</dbReference>
<gene>
    <name evidence="2" type="ORF">CTI12_AA362080</name>
</gene>
<accession>A0A2U1MMG7</accession>
<organism evidence="2 3">
    <name type="scientific">Artemisia annua</name>
    <name type="common">Sweet wormwood</name>
    <dbReference type="NCBI Taxonomy" id="35608"/>
    <lineage>
        <taxon>Eukaryota</taxon>
        <taxon>Viridiplantae</taxon>
        <taxon>Streptophyta</taxon>
        <taxon>Embryophyta</taxon>
        <taxon>Tracheophyta</taxon>
        <taxon>Spermatophyta</taxon>
        <taxon>Magnoliopsida</taxon>
        <taxon>eudicotyledons</taxon>
        <taxon>Gunneridae</taxon>
        <taxon>Pentapetalae</taxon>
        <taxon>asterids</taxon>
        <taxon>campanulids</taxon>
        <taxon>Asterales</taxon>
        <taxon>Asteraceae</taxon>
        <taxon>Asteroideae</taxon>
        <taxon>Anthemideae</taxon>
        <taxon>Artemisiinae</taxon>
        <taxon>Artemisia</taxon>
    </lineage>
</organism>
<dbReference type="SUPFAM" id="SSF56747">
    <property type="entry name" value="Prim-pol domain"/>
    <property type="match status" value="1"/>
</dbReference>
<comment type="caution">
    <text evidence="2">The sequence shown here is derived from an EMBL/GenBank/DDBJ whole genome shotgun (WGS) entry which is preliminary data.</text>
</comment>
<evidence type="ECO:0000256" key="1">
    <source>
        <dbReference type="ARBA" id="ARBA00009762"/>
    </source>
</evidence>
<dbReference type="Proteomes" id="UP000245207">
    <property type="component" value="Unassembled WGS sequence"/>
</dbReference>